<sequence length="71" mass="7822">MLESMHFVIDREAYDGAEQLIASCGEAALAEAAARAERSRDLGNHIHYTRWCRVGRVILLLGDPESAGTLH</sequence>
<dbReference type="Proteomes" id="UP001160625">
    <property type="component" value="Unassembled WGS sequence"/>
</dbReference>
<evidence type="ECO:0000313" key="1">
    <source>
        <dbReference type="EMBL" id="MDH7639673.1"/>
    </source>
</evidence>
<accession>A0ABT6N3K8</accession>
<comment type="caution">
    <text evidence="1">The sequence shown here is derived from an EMBL/GenBank/DDBJ whole genome shotgun (WGS) entry which is preliminary data.</text>
</comment>
<organism evidence="1 2">
    <name type="scientific">Sphingomonas oryzagri</name>
    <dbReference type="NCBI Taxonomy" id="3042314"/>
    <lineage>
        <taxon>Bacteria</taxon>
        <taxon>Pseudomonadati</taxon>
        <taxon>Pseudomonadota</taxon>
        <taxon>Alphaproteobacteria</taxon>
        <taxon>Sphingomonadales</taxon>
        <taxon>Sphingomonadaceae</taxon>
        <taxon>Sphingomonas</taxon>
    </lineage>
</organism>
<gene>
    <name evidence="1" type="ORF">QGN17_13125</name>
</gene>
<name>A0ABT6N3K8_9SPHN</name>
<evidence type="ECO:0000313" key="2">
    <source>
        <dbReference type="Proteomes" id="UP001160625"/>
    </source>
</evidence>
<keyword evidence="2" id="KW-1185">Reference proteome</keyword>
<dbReference type="EMBL" id="JARYGZ010000001">
    <property type="protein sequence ID" value="MDH7639673.1"/>
    <property type="molecule type" value="Genomic_DNA"/>
</dbReference>
<proteinExistence type="predicted"/>
<dbReference type="RefSeq" id="WP_281044926.1">
    <property type="nucleotide sequence ID" value="NZ_JARYGZ010000001.1"/>
</dbReference>
<reference evidence="1" key="1">
    <citation type="submission" date="2023-04" db="EMBL/GenBank/DDBJ databases">
        <title>Sphingomonas sp. MAHUQ-71 isolated from rice field.</title>
        <authorList>
            <person name="Huq M.A."/>
        </authorList>
    </citation>
    <scope>NUCLEOTIDE SEQUENCE</scope>
    <source>
        <strain evidence="1">MAHUQ-71</strain>
    </source>
</reference>
<protein>
    <submittedName>
        <fullName evidence="1">Uncharacterized protein</fullName>
    </submittedName>
</protein>